<organism evidence="2 3">
    <name type="scientific">Sphingobium cupriresistens LL01</name>
    <dbReference type="NCBI Taxonomy" id="1420583"/>
    <lineage>
        <taxon>Bacteria</taxon>
        <taxon>Pseudomonadati</taxon>
        <taxon>Pseudomonadota</taxon>
        <taxon>Alphaproteobacteria</taxon>
        <taxon>Sphingomonadales</taxon>
        <taxon>Sphingomonadaceae</taxon>
        <taxon>Sphingobium</taxon>
    </lineage>
</organism>
<dbReference type="PATRIC" id="fig|1420583.3.peg.4547"/>
<dbReference type="Pfam" id="PF00565">
    <property type="entry name" value="SNase"/>
    <property type="match status" value="1"/>
</dbReference>
<dbReference type="InterPro" id="IPR016071">
    <property type="entry name" value="Staphylococal_nuclease_OB-fold"/>
</dbReference>
<accession>A0A0J7XGN1</accession>
<dbReference type="STRING" id="1420583.V473_11265"/>
<gene>
    <name evidence="2" type="ORF">V473_11265</name>
</gene>
<evidence type="ECO:0000313" key="2">
    <source>
        <dbReference type="EMBL" id="KMS51201.1"/>
    </source>
</evidence>
<dbReference type="RefSeq" id="WP_066609323.1">
    <property type="nucleotide sequence ID" value="NZ_KQ130441.1"/>
</dbReference>
<dbReference type="InterPro" id="IPR035437">
    <property type="entry name" value="SNase_OB-fold_sf"/>
</dbReference>
<name>A0A0J7XGN1_9SPHN</name>
<dbReference type="EMBL" id="JACT01000010">
    <property type="protein sequence ID" value="KMS51201.1"/>
    <property type="molecule type" value="Genomic_DNA"/>
</dbReference>
<dbReference type="SUPFAM" id="SSF50199">
    <property type="entry name" value="Staphylococcal nuclease"/>
    <property type="match status" value="1"/>
</dbReference>
<dbReference type="AlphaFoldDB" id="A0A0J7XGN1"/>
<dbReference type="Gene3D" id="2.40.50.90">
    <property type="match status" value="1"/>
</dbReference>
<evidence type="ECO:0000313" key="3">
    <source>
        <dbReference type="Proteomes" id="UP000052232"/>
    </source>
</evidence>
<sequence>MPLVFIAAAALAGCSVTDGDTIRCGDERIRFLGVDAPDDPSNSRCRPVPKPGAICDRQRAEASKEALQRTMTGPLSIERVGVDPYGRTLALVYVQGRSLSCRQIEAGQAVYVARWDQDGRVARECPRAVASWQGWR</sequence>
<reference evidence="2 3" key="1">
    <citation type="journal article" date="2015" name="G3 (Bethesda)">
        <title>Insights into Ongoing Evolution of the Hexachlorocyclohexane Catabolic Pathway from Comparative Genomics of Ten Sphingomonadaceae Strains.</title>
        <authorList>
            <person name="Pearce S.L."/>
            <person name="Oakeshott J.G."/>
            <person name="Pandey G."/>
        </authorList>
    </citation>
    <scope>NUCLEOTIDE SEQUENCE [LARGE SCALE GENOMIC DNA]</scope>
    <source>
        <strain evidence="2 3">LL01</strain>
    </source>
</reference>
<dbReference type="Proteomes" id="UP000052232">
    <property type="component" value="Unassembled WGS sequence"/>
</dbReference>
<feature type="domain" description="TNase-like" evidence="1">
    <location>
        <begin position="28"/>
        <end position="117"/>
    </location>
</feature>
<comment type="caution">
    <text evidence="2">The sequence shown here is derived from an EMBL/GenBank/DDBJ whole genome shotgun (WGS) entry which is preliminary data.</text>
</comment>
<evidence type="ECO:0000259" key="1">
    <source>
        <dbReference type="Pfam" id="PF00565"/>
    </source>
</evidence>
<proteinExistence type="predicted"/>
<protein>
    <submittedName>
        <fullName evidence="2">Nuclease</fullName>
    </submittedName>
</protein>
<keyword evidence="3" id="KW-1185">Reference proteome</keyword>